<dbReference type="EMBL" id="KN824277">
    <property type="protein sequence ID" value="KIM34071.1"/>
    <property type="molecule type" value="Genomic_DNA"/>
</dbReference>
<evidence type="ECO:0008006" key="9">
    <source>
        <dbReference type="Google" id="ProtNLM"/>
    </source>
</evidence>
<dbReference type="GO" id="GO:0034975">
    <property type="term" value="P:protein folding in endoplasmic reticulum"/>
    <property type="evidence" value="ECO:0007669"/>
    <property type="project" value="TreeGrafter"/>
</dbReference>
<dbReference type="InterPro" id="IPR053279">
    <property type="entry name" value="EMC_subunit"/>
</dbReference>
<comment type="similarity">
    <text evidence="2">Belongs to the membrane magnesium transporter (TC 1.A.67) family.</text>
</comment>
<feature type="transmembrane region" description="Helical" evidence="6">
    <location>
        <begin position="46"/>
        <end position="67"/>
    </location>
</feature>
<sequence length="102" mass="11398">MAPLGRAIQWTAILVLLHTAYSTYEYLSQLKALDKPQDHIPVDVTIEALVSLVLFIFGTVLAAPALTEITWAKEMEKRTIDEMDSRLGFAGFKHRGAKFYGS</sequence>
<dbReference type="PANTHER" id="PTHR28144">
    <property type="entry name" value="ER MEMBRANE PROTEIN COMPLEX SUBUNIT 5"/>
    <property type="match status" value="1"/>
</dbReference>
<evidence type="ECO:0000256" key="6">
    <source>
        <dbReference type="SAM" id="Phobius"/>
    </source>
</evidence>
<dbReference type="STRING" id="933852.A0A0C3BRI6"/>
<dbReference type="OrthoDB" id="44756at2759"/>
<accession>A0A0C3BRI6</accession>
<evidence type="ECO:0000256" key="1">
    <source>
        <dbReference type="ARBA" id="ARBA00004127"/>
    </source>
</evidence>
<evidence type="ECO:0000256" key="2">
    <source>
        <dbReference type="ARBA" id="ARBA00006109"/>
    </source>
</evidence>
<keyword evidence="5 6" id="KW-0472">Membrane</keyword>
<comment type="subcellular location">
    <subcellularLocation>
        <location evidence="1">Endomembrane system</location>
        <topology evidence="1">Multi-pass membrane protein</topology>
    </subcellularLocation>
</comment>
<gene>
    <name evidence="7" type="ORF">M408DRAFT_325591</name>
</gene>
<dbReference type="HOGENOM" id="CLU_122437_2_0_1"/>
<keyword evidence="4 6" id="KW-1133">Transmembrane helix</keyword>
<evidence type="ECO:0000256" key="4">
    <source>
        <dbReference type="ARBA" id="ARBA00022989"/>
    </source>
</evidence>
<dbReference type="InterPro" id="IPR018937">
    <property type="entry name" value="MMgT"/>
</dbReference>
<name>A0A0C3BRI6_SERVB</name>
<dbReference type="GO" id="GO:0072546">
    <property type="term" value="C:EMC complex"/>
    <property type="evidence" value="ECO:0007669"/>
    <property type="project" value="TreeGrafter"/>
</dbReference>
<evidence type="ECO:0000256" key="3">
    <source>
        <dbReference type="ARBA" id="ARBA00022692"/>
    </source>
</evidence>
<protein>
    <recommendedName>
        <fullName evidence="9">Magnesium transporter</fullName>
    </recommendedName>
</protein>
<organism evidence="7 8">
    <name type="scientific">Serendipita vermifera MAFF 305830</name>
    <dbReference type="NCBI Taxonomy" id="933852"/>
    <lineage>
        <taxon>Eukaryota</taxon>
        <taxon>Fungi</taxon>
        <taxon>Dikarya</taxon>
        <taxon>Basidiomycota</taxon>
        <taxon>Agaricomycotina</taxon>
        <taxon>Agaricomycetes</taxon>
        <taxon>Sebacinales</taxon>
        <taxon>Serendipitaceae</taxon>
        <taxon>Serendipita</taxon>
    </lineage>
</organism>
<dbReference type="AlphaFoldDB" id="A0A0C3BRI6"/>
<dbReference type="Proteomes" id="UP000054097">
    <property type="component" value="Unassembled WGS sequence"/>
</dbReference>
<dbReference type="PANTHER" id="PTHR28144:SF1">
    <property type="entry name" value="ER MEMBRANE PROTEIN COMPLEX SUBUNIT 5"/>
    <property type="match status" value="1"/>
</dbReference>
<evidence type="ECO:0000256" key="5">
    <source>
        <dbReference type="ARBA" id="ARBA00023136"/>
    </source>
</evidence>
<evidence type="ECO:0000313" key="7">
    <source>
        <dbReference type="EMBL" id="KIM34071.1"/>
    </source>
</evidence>
<keyword evidence="8" id="KW-1185">Reference proteome</keyword>
<reference evidence="7 8" key="1">
    <citation type="submission" date="2014-04" db="EMBL/GenBank/DDBJ databases">
        <authorList>
            <consortium name="DOE Joint Genome Institute"/>
            <person name="Kuo A."/>
            <person name="Zuccaro A."/>
            <person name="Kohler A."/>
            <person name="Nagy L.G."/>
            <person name="Floudas D."/>
            <person name="Copeland A."/>
            <person name="Barry K.W."/>
            <person name="Cichocki N."/>
            <person name="Veneault-Fourrey C."/>
            <person name="LaButti K."/>
            <person name="Lindquist E.A."/>
            <person name="Lipzen A."/>
            <person name="Lundell T."/>
            <person name="Morin E."/>
            <person name="Murat C."/>
            <person name="Sun H."/>
            <person name="Tunlid A."/>
            <person name="Henrissat B."/>
            <person name="Grigoriev I.V."/>
            <person name="Hibbett D.S."/>
            <person name="Martin F."/>
            <person name="Nordberg H.P."/>
            <person name="Cantor M.N."/>
            <person name="Hua S.X."/>
        </authorList>
    </citation>
    <scope>NUCLEOTIDE SEQUENCE [LARGE SCALE GENOMIC DNA]</scope>
    <source>
        <strain evidence="7 8">MAFF 305830</strain>
    </source>
</reference>
<dbReference type="Pfam" id="PF10270">
    <property type="entry name" value="MMgT"/>
    <property type="match status" value="1"/>
</dbReference>
<reference evidence="8" key="2">
    <citation type="submission" date="2015-01" db="EMBL/GenBank/DDBJ databases">
        <title>Evolutionary Origins and Diversification of the Mycorrhizal Mutualists.</title>
        <authorList>
            <consortium name="DOE Joint Genome Institute"/>
            <consortium name="Mycorrhizal Genomics Consortium"/>
            <person name="Kohler A."/>
            <person name="Kuo A."/>
            <person name="Nagy L.G."/>
            <person name="Floudas D."/>
            <person name="Copeland A."/>
            <person name="Barry K.W."/>
            <person name="Cichocki N."/>
            <person name="Veneault-Fourrey C."/>
            <person name="LaButti K."/>
            <person name="Lindquist E.A."/>
            <person name="Lipzen A."/>
            <person name="Lundell T."/>
            <person name="Morin E."/>
            <person name="Murat C."/>
            <person name="Riley R."/>
            <person name="Ohm R."/>
            <person name="Sun H."/>
            <person name="Tunlid A."/>
            <person name="Henrissat B."/>
            <person name="Grigoriev I.V."/>
            <person name="Hibbett D.S."/>
            <person name="Martin F."/>
        </authorList>
    </citation>
    <scope>NUCLEOTIDE SEQUENCE [LARGE SCALE GENOMIC DNA]</scope>
    <source>
        <strain evidence="8">MAFF 305830</strain>
    </source>
</reference>
<evidence type="ECO:0000313" key="8">
    <source>
        <dbReference type="Proteomes" id="UP000054097"/>
    </source>
</evidence>
<proteinExistence type="inferred from homology"/>
<keyword evidence="3 6" id="KW-0812">Transmembrane</keyword>